<sequence>MSLVDHIQISHPYLVRVVRCGEGFEVTLSDASHAEFRVFELCPAAEVWPGYKEVESSLGVIEEDGSTFWLCGTGGSMEEAVEDALMKFTNWAVHPAHVTANNFCMRPTRADDLARH</sequence>
<evidence type="ECO:0008006" key="5">
    <source>
        <dbReference type="Google" id="ProtNLM"/>
    </source>
</evidence>
<protein>
    <recommendedName>
        <fullName evidence="5">Integron gene cassette protein</fullName>
    </recommendedName>
</protein>
<evidence type="ECO:0000313" key="2">
    <source>
        <dbReference type="EMBL" id="SON81339.1"/>
    </source>
</evidence>
<dbReference type="EMBL" id="OCYS01000024">
    <property type="protein sequence ID" value="SON81339.1"/>
    <property type="molecule type" value="Genomic_DNA"/>
</dbReference>
<dbReference type="EMBL" id="OCYT01000070">
    <property type="protein sequence ID" value="SON78015.1"/>
    <property type="molecule type" value="Genomic_DNA"/>
</dbReference>
<accession>A0AB38DVU9</accession>
<dbReference type="Proteomes" id="UP000234181">
    <property type="component" value="Unassembled WGS sequence"/>
</dbReference>
<proteinExistence type="predicted"/>
<evidence type="ECO:0000313" key="4">
    <source>
        <dbReference type="Proteomes" id="UP000234181"/>
    </source>
</evidence>
<reference evidence="3 4" key="1">
    <citation type="submission" date="2017-10" db="EMBL/GenBank/DDBJ databases">
        <authorList>
            <person name="Regsiter A."/>
            <person name="William W."/>
        </authorList>
    </citation>
    <scope>NUCLEOTIDE SEQUENCE [LARGE SCALE GENOMIC DNA]</scope>
    <source>
        <strain evidence="1 4">CFBP6984</strain>
        <strain evidence="2 3">CFBP7430</strain>
    </source>
</reference>
<dbReference type="RefSeq" id="WP_236493384.1">
    <property type="nucleotide sequence ID" value="NZ_CP012048.1"/>
</dbReference>
<evidence type="ECO:0000313" key="1">
    <source>
        <dbReference type="EMBL" id="SON78015.1"/>
    </source>
</evidence>
<comment type="caution">
    <text evidence="2">The sequence shown here is derived from an EMBL/GenBank/DDBJ whole genome shotgun (WGS) entry which is preliminary data.</text>
</comment>
<dbReference type="Proteomes" id="UP000234166">
    <property type="component" value="Unassembled WGS sequence"/>
</dbReference>
<dbReference type="AlphaFoldDB" id="A0AB38DVU9"/>
<organism evidence="2 3">
    <name type="scientific">Xanthomonas campestris pv. phaseoli</name>
    <dbReference type="NCBI Taxonomy" id="317013"/>
    <lineage>
        <taxon>Bacteria</taxon>
        <taxon>Pseudomonadati</taxon>
        <taxon>Pseudomonadota</taxon>
        <taxon>Gammaproteobacteria</taxon>
        <taxon>Lysobacterales</taxon>
        <taxon>Lysobacteraceae</taxon>
        <taxon>Xanthomonas</taxon>
    </lineage>
</organism>
<name>A0AB38DVU9_XANCH</name>
<evidence type="ECO:0000313" key="3">
    <source>
        <dbReference type="Proteomes" id="UP000234166"/>
    </source>
</evidence>
<keyword evidence="4" id="KW-1185">Reference proteome</keyword>
<gene>
    <name evidence="1" type="ORF">XAP6984_170015</name>
    <name evidence="2" type="ORF">XAP7430_120015</name>
</gene>